<dbReference type="PRINTS" id="PR00080">
    <property type="entry name" value="SDRFAMILY"/>
</dbReference>
<dbReference type="GO" id="GO:0005737">
    <property type="term" value="C:cytoplasm"/>
    <property type="evidence" value="ECO:0007669"/>
    <property type="project" value="TreeGrafter"/>
</dbReference>
<dbReference type="EMBL" id="WWBZ02000040">
    <property type="protein sequence ID" value="KAF4305037.1"/>
    <property type="molecule type" value="Genomic_DNA"/>
</dbReference>
<dbReference type="InterPro" id="IPR051468">
    <property type="entry name" value="Fungal_SecMetab_SDRs"/>
</dbReference>
<evidence type="ECO:0000313" key="4">
    <source>
        <dbReference type="Proteomes" id="UP000572817"/>
    </source>
</evidence>
<dbReference type="SUPFAM" id="SSF51735">
    <property type="entry name" value="NAD(P)-binding Rossmann-fold domains"/>
    <property type="match status" value="1"/>
</dbReference>
<dbReference type="Gene3D" id="3.40.50.720">
    <property type="entry name" value="NAD(P)-binding Rossmann-like Domain"/>
    <property type="match status" value="1"/>
</dbReference>
<dbReference type="GO" id="GO:0019748">
    <property type="term" value="P:secondary metabolic process"/>
    <property type="evidence" value="ECO:0007669"/>
    <property type="project" value="TreeGrafter"/>
</dbReference>
<dbReference type="InterPro" id="IPR036291">
    <property type="entry name" value="NAD(P)-bd_dom_sf"/>
</dbReference>
<keyword evidence="4" id="KW-1185">Reference proteome</keyword>
<dbReference type="PANTHER" id="PTHR43544">
    <property type="entry name" value="SHORT-CHAIN DEHYDROGENASE/REDUCTASE"/>
    <property type="match status" value="1"/>
</dbReference>
<dbReference type="GO" id="GO:0016491">
    <property type="term" value="F:oxidoreductase activity"/>
    <property type="evidence" value="ECO:0007669"/>
    <property type="project" value="TreeGrafter"/>
</dbReference>
<organism evidence="3 4">
    <name type="scientific">Botryosphaeria dothidea</name>
    <dbReference type="NCBI Taxonomy" id="55169"/>
    <lineage>
        <taxon>Eukaryota</taxon>
        <taxon>Fungi</taxon>
        <taxon>Dikarya</taxon>
        <taxon>Ascomycota</taxon>
        <taxon>Pezizomycotina</taxon>
        <taxon>Dothideomycetes</taxon>
        <taxon>Dothideomycetes incertae sedis</taxon>
        <taxon>Botryosphaeriales</taxon>
        <taxon>Botryosphaeriaceae</taxon>
        <taxon>Botryosphaeria</taxon>
    </lineage>
</organism>
<sequence length="249" mass="26736">MAAAEKILVLVTGATSGIGFELAAQLMERSSSYHVLVGARSPEKGSVSVEDLRSRNLPGSAEMLEIDVTKDETIERAVAAVEHSHGRLDVLVNNAGVSAMTPPLRQQMRDTFDTNAIGPAVVTRAFAPLLHKSAASPARVVNISSIAGSISDRLDPSSIVYNYQQVQYQASKAALNMVTACQVYDFSSAHVKIFAYDTGFTQSNLGPENKAEFGAKPVSEAVRPLIDVLEGKRDQEAGKLLHEAGFYSW</sequence>
<evidence type="ECO:0000256" key="2">
    <source>
        <dbReference type="RuleBase" id="RU000363"/>
    </source>
</evidence>
<name>A0A8H4N6Z0_9PEZI</name>
<dbReference type="OrthoDB" id="1933717at2759"/>
<gene>
    <name evidence="3" type="ORF">GTA08_BOTSDO07356</name>
</gene>
<dbReference type="Proteomes" id="UP000572817">
    <property type="component" value="Unassembled WGS sequence"/>
</dbReference>
<comment type="similarity">
    <text evidence="1 2">Belongs to the short-chain dehydrogenases/reductases (SDR) family.</text>
</comment>
<dbReference type="AlphaFoldDB" id="A0A8H4N6Z0"/>
<proteinExistence type="inferred from homology"/>
<accession>A0A8H4N6Z0</accession>
<protein>
    <submittedName>
        <fullName evidence="3">Cytochrome P450</fullName>
    </submittedName>
</protein>
<evidence type="ECO:0000313" key="3">
    <source>
        <dbReference type="EMBL" id="KAF4305037.1"/>
    </source>
</evidence>
<dbReference type="Pfam" id="PF00106">
    <property type="entry name" value="adh_short"/>
    <property type="match status" value="1"/>
</dbReference>
<comment type="caution">
    <text evidence="3">The sequence shown here is derived from an EMBL/GenBank/DDBJ whole genome shotgun (WGS) entry which is preliminary data.</text>
</comment>
<dbReference type="InterPro" id="IPR002347">
    <property type="entry name" value="SDR_fam"/>
</dbReference>
<reference evidence="3" key="1">
    <citation type="submission" date="2020-04" db="EMBL/GenBank/DDBJ databases">
        <title>Genome Assembly and Annotation of Botryosphaeria dothidea sdau 11-99, a Latent Pathogen of Apple Fruit Ring Rot in China.</title>
        <authorList>
            <person name="Yu C."/>
            <person name="Diao Y."/>
            <person name="Lu Q."/>
            <person name="Zhao J."/>
            <person name="Cui S."/>
            <person name="Peng C."/>
            <person name="He B."/>
            <person name="Liu H."/>
        </authorList>
    </citation>
    <scope>NUCLEOTIDE SEQUENCE [LARGE SCALE GENOMIC DNA]</scope>
    <source>
        <strain evidence="3">Sdau11-99</strain>
    </source>
</reference>
<evidence type="ECO:0000256" key="1">
    <source>
        <dbReference type="ARBA" id="ARBA00006484"/>
    </source>
</evidence>
<dbReference type="PANTHER" id="PTHR43544:SF32">
    <property type="entry name" value="CHAIN DEHYDROGENASE, PUTATIVE (AFU_ORTHOLOGUE AFUA_5G01530)-RELATED"/>
    <property type="match status" value="1"/>
</dbReference>
<dbReference type="PRINTS" id="PR00081">
    <property type="entry name" value="GDHRDH"/>
</dbReference>